<dbReference type="AlphaFoldDB" id="A0A4U5PIM1"/>
<dbReference type="EMBL" id="AZBU02000002">
    <property type="protein sequence ID" value="TKR96547.1"/>
    <property type="molecule type" value="Genomic_DNA"/>
</dbReference>
<reference evidence="2 3" key="2">
    <citation type="journal article" date="2019" name="G3 (Bethesda)">
        <title>Hybrid Assembly of the Genome of the Entomopathogenic Nematode Steinernema carpocapsae Identifies the X-Chromosome.</title>
        <authorList>
            <person name="Serra L."/>
            <person name="Macchietto M."/>
            <person name="Macias-Munoz A."/>
            <person name="McGill C.J."/>
            <person name="Rodriguez I.M."/>
            <person name="Rodriguez B."/>
            <person name="Murad R."/>
            <person name="Mortazavi A."/>
        </authorList>
    </citation>
    <scope>NUCLEOTIDE SEQUENCE [LARGE SCALE GENOMIC DNA]</scope>
    <source>
        <strain evidence="2 3">ALL</strain>
    </source>
</reference>
<protein>
    <submittedName>
        <fullName evidence="2">Uncharacterized protein</fullName>
    </submittedName>
</protein>
<gene>
    <name evidence="2" type="ORF">L596_010548</name>
</gene>
<evidence type="ECO:0000313" key="2">
    <source>
        <dbReference type="EMBL" id="TKR96547.1"/>
    </source>
</evidence>
<sequence>MKYSSSDTVITVKPGTSHSSSESQWSPSVRHSAFFKTHFRPLRETAMNKNEPTAPPDCEHLSEMRFSCLKAHYNLNGFYSDFDDTTVFLMSYNSSLAQIWDFCRFLVRPFFVLS</sequence>
<dbReference type="Proteomes" id="UP000298663">
    <property type="component" value="Unassembled WGS sequence"/>
</dbReference>
<name>A0A4U5PIM1_STECR</name>
<comment type="caution">
    <text evidence="2">The sequence shown here is derived from an EMBL/GenBank/DDBJ whole genome shotgun (WGS) entry which is preliminary data.</text>
</comment>
<feature type="region of interest" description="Disordered" evidence="1">
    <location>
        <begin position="1"/>
        <end position="26"/>
    </location>
</feature>
<reference evidence="2 3" key="1">
    <citation type="journal article" date="2015" name="Genome Biol.">
        <title>Comparative genomics of Steinernema reveals deeply conserved gene regulatory networks.</title>
        <authorList>
            <person name="Dillman A.R."/>
            <person name="Macchietto M."/>
            <person name="Porter C.F."/>
            <person name="Rogers A."/>
            <person name="Williams B."/>
            <person name="Antoshechkin I."/>
            <person name="Lee M.M."/>
            <person name="Goodwin Z."/>
            <person name="Lu X."/>
            <person name="Lewis E.E."/>
            <person name="Goodrich-Blair H."/>
            <person name="Stock S.P."/>
            <person name="Adams B.J."/>
            <person name="Sternberg P.W."/>
            <person name="Mortazavi A."/>
        </authorList>
    </citation>
    <scope>NUCLEOTIDE SEQUENCE [LARGE SCALE GENOMIC DNA]</scope>
    <source>
        <strain evidence="2 3">ALL</strain>
    </source>
</reference>
<evidence type="ECO:0000256" key="1">
    <source>
        <dbReference type="SAM" id="MobiDB-lite"/>
    </source>
</evidence>
<keyword evidence="3" id="KW-1185">Reference proteome</keyword>
<organism evidence="2 3">
    <name type="scientific">Steinernema carpocapsae</name>
    <name type="common">Entomopathogenic nematode</name>
    <dbReference type="NCBI Taxonomy" id="34508"/>
    <lineage>
        <taxon>Eukaryota</taxon>
        <taxon>Metazoa</taxon>
        <taxon>Ecdysozoa</taxon>
        <taxon>Nematoda</taxon>
        <taxon>Chromadorea</taxon>
        <taxon>Rhabditida</taxon>
        <taxon>Tylenchina</taxon>
        <taxon>Panagrolaimomorpha</taxon>
        <taxon>Strongyloidoidea</taxon>
        <taxon>Steinernematidae</taxon>
        <taxon>Steinernema</taxon>
    </lineage>
</organism>
<evidence type="ECO:0000313" key="3">
    <source>
        <dbReference type="Proteomes" id="UP000298663"/>
    </source>
</evidence>
<accession>A0A4U5PIM1</accession>
<feature type="compositionally biased region" description="Low complexity" evidence="1">
    <location>
        <begin position="17"/>
        <end position="26"/>
    </location>
</feature>
<proteinExistence type="predicted"/>